<sequence>MHDLADRLDRLCRLLGGGELARRAREYGVAEHLERVLGAVRDGTDPERVRADLEALDEGFARHGIDGLTTRTRAYPRLSGTVGHPVLRGWVCPATHRCSRFTQHDTGTPGGDAGPVCEALGTPLVWVEIEL</sequence>
<evidence type="ECO:0000313" key="2">
    <source>
        <dbReference type="Proteomes" id="UP000516373"/>
    </source>
</evidence>
<accession>A0A7G1N6I9</accession>
<dbReference type="AlphaFoldDB" id="A0A7G1N6I9"/>
<protein>
    <submittedName>
        <fullName evidence="1">Uncharacterized protein</fullName>
    </submittedName>
</protein>
<organism evidence="1 2">
    <name type="scientific">Streptomyces tuirus</name>
    <dbReference type="NCBI Taxonomy" id="68278"/>
    <lineage>
        <taxon>Bacteria</taxon>
        <taxon>Bacillati</taxon>
        <taxon>Actinomycetota</taxon>
        <taxon>Actinomycetes</taxon>
        <taxon>Kitasatosporales</taxon>
        <taxon>Streptomycetaceae</taxon>
        <taxon>Streptomyces</taxon>
    </lineage>
</organism>
<gene>
    <name evidence="1" type="ORF">GCM10017668_01640</name>
</gene>
<dbReference type="Proteomes" id="UP000516373">
    <property type="component" value="Chromosome"/>
</dbReference>
<evidence type="ECO:0000313" key="1">
    <source>
        <dbReference type="EMBL" id="BCL18321.1"/>
    </source>
</evidence>
<reference evidence="1 2" key="1">
    <citation type="journal article" date="2014" name="Int. J. Syst. Evol. Microbiol.">
        <title>Complete genome sequence of Corynebacterium casei LMG S-19264T (=DSM 44701T), isolated from a smear-ripened cheese.</title>
        <authorList>
            <consortium name="US DOE Joint Genome Institute (JGI-PGF)"/>
            <person name="Walter F."/>
            <person name="Albersmeier A."/>
            <person name="Kalinowski J."/>
            <person name="Ruckert C."/>
        </authorList>
    </citation>
    <scope>NUCLEOTIDE SEQUENCE [LARGE SCALE GENOMIC DNA]</scope>
    <source>
        <strain evidence="1 2">JCM 4255</strain>
    </source>
</reference>
<dbReference type="EMBL" id="AP023439">
    <property type="protein sequence ID" value="BCL18321.1"/>
    <property type="molecule type" value="Genomic_DNA"/>
</dbReference>
<dbReference type="RefSeq" id="WP_190895945.1">
    <property type="nucleotide sequence ID" value="NZ_AP023439.1"/>
</dbReference>
<dbReference type="KEGG" id="stui:GCM10017668_01640"/>
<name>A0A7G1N6I9_9ACTN</name>
<proteinExistence type="predicted"/>